<evidence type="ECO:0000256" key="2">
    <source>
        <dbReference type="ARBA" id="ARBA00023033"/>
    </source>
</evidence>
<evidence type="ECO:0000259" key="3">
    <source>
        <dbReference type="Pfam" id="PF00296"/>
    </source>
</evidence>
<dbReference type="InterPro" id="IPR022290">
    <property type="entry name" value="LLM_Atu2307-like"/>
</dbReference>
<feature type="domain" description="Luciferase-like" evidence="3">
    <location>
        <begin position="21"/>
        <end position="302"/>
    </location>
</feature>
<comment type="caution">
    <text evidence="4">The sequence shown here is derived from an EMBL/GenBank/DDBJ whole genome shotgun (WGS) entry which is preliminary data.</text>
</comment>
<dbReference type="Gene3D" id="3.20.20.30">
    <property type="entry name" value="Luciferase-like domain"/>
    <property type="match status" value="1"/>
</dbReference>
<dbReference type="EMBL" id="JAODOR010000001">
    <property type="protein sequence ID" value="MCT9000875.1"/>
    <property type="molecule type" value="Genomic_DNA"/>
</dbReference>
<dbReference type="NCBIfam" id="TIGR03858">
    <property type="entry name" value="LLM_2I7G"/>
    <property type="match status" value="1"/>
</dbReference>
<dbReference type="SUPFAM" id="SSF51679">
    <property type="entry name" value="Bacterial luciferase-like"/>
    <property type="match status" value="1"/>
</dbReference>
<protein>
    <submittedName>
        <fullName evidence="4">LLM class flavin-dependent oxidoreductase</fullName>
    </submittedName>
</protein>
<dbReference type="InterPro" id="IPR011251">
    <property type="entry name" value="Luciferase-like_dom"/>
</dbReference>
<gene>
    <name evidence="4" type="ORF">N4R40_00640</name>
</gene>
<dbReference type="Proteomes" id="UP001300496">
    <property type="component" value="Unassembled WGS sequence"/>
</dbReference>
<keyword evidence="5" id="KW-1185">Reference proteome</keyword>
<keyword evidence="1" id="KW-0560">Oxidoreductase</keyword>
<evidence type="ECO:0000313" key="5">
    <source>
        <dbReference type="Proteomes" id="UP001300496"/>
    </source>
</evidence>
<reference evidence="4 5" key="1">
    <citation type="journal article" date="2024" name="Int. J. Syst. Evol. Microbiol.">
        <title>Microbacterium memoriense sp. nov., a member of the Actinomycetota from marine beach sediment of the north coast of Portugal.</title>
        <authorList>
            <person name="Santos J.D.N.D."/>
            <person name="Klimek D."/>
            <person name="Calusinska M."/>
            <person name="Lobo-da-Cunha A."/>
            <person name="Catita J."/>
            <person name="Goncalves H."/>
            <person name="Gonzalez I."/>
            <person name="Lage O.M."/>
        </authorList>
    </citation>
    <scope>NUCLEOTIDE SEQUENCE [LARGE SCALE GENOMIC DNA]</scope>
    <source>
        <strain evidence="4 5">PMIC_1C1B</strain>
    </source>
</reference>
<sequence length="345" mass="37712">MTSSLQLGLDTFGDITIDEDGQRVSDAQAIRDTVDQAVLADQVGLHFFGVGEHHRHEFAISSPEIVLAAAAARTDSIRLGTAVTVLSSDDPVRLYERFATLDAVSRGRAEVILGRGSFTESFPLFGYDLSDYEVLFEEKLDLFSQLLTEKPVTWQGTTRAGLRDADVFPKTENGITAWVGVGGSPESVVRTARYGYGLLLAIIGGSPARFRPYVDLFHRSLDQFGRDALPVGVHSPGHIADTDEQAWEELYPAMEANRNAIGAERGWPPYSRMQFQHDVGPDGAVYAGSPETVARKIAATVSVLDADRFDLKYSNGTLSHTKMMRSIELYGTRVAPLVTDMLAAR</sequence>
<dbReference type="Pfam" id="PF00296">
    <property type="entry name" value="Bac_luciferase"/>
    <property type="match status" value="1"/>
</dbReference>
<proteinExistence type="predicted"/>
<dbReference type="PANTHER" id="PTHR30137">
    <property type="entry name" value="LUCIFERASE-LIKE MONOOXYGENASE"/>
    <property type="match status" value="1"/>
</dbReference>
<keyword evidence="2" id="KW-0503">Monooxygenase</keyword>
<dbReference type="PANTHER" id="PTHR30137:SF8">
    <property type="entry name" value="BLR5498 PROTEIN"/>
    <property type="match status" value="1"/>
</dbReference>
<evidence type="ECO:0000313" key="4">
    <source>
        <dbReference type="EMBL" id="MCT9000875.1"/>
    </source>
</evidence>
<organism evidence="4 5">
    <name type="scientific">Microbacterium memoriense</name>
    <dbReference type="NCBI Taxonomy" id="2978350"/>
    <lineage>
        <taxon>Bacteria</taxon>
        <taxon>Bacillati</taxon>
        <taxon>Actinomycetota</taxon>
        <taxon>Actinomycetes</taxon>
        <taxon>Micrococcales</taxon>
        <taxon>Microbacteriaceae</taxon>
        <taxon>Microbacterium</taxon>
    </lineage>
</organism>
<dbReference type="InterPro" id="IPR050766">
    <property type="entry name" value="Bact_Lucif_Oxidored"/>
</dbReference>
<accession>A0ABT2P863</accession>
<dbReference type="RefSeq" id="WP_261605433.1">
    <property type="nucleotide sequence ID" value="NZ_JAODOR010000001.1"/>
</dbReference>
<dbReference type="InterPro" id="IPR036661">
    <property type="entry name" value="Luciferase-like_sf"/>
</dbReference>
<evidence type="ECO:0000256" key="1">
    <source>
        <dbReference type="ARBA" id="ARBA00023002"/>
    </source>
</evidence>
<name>A0ABT2P863_9MICO</name>